<organism evidence="1 2">
    <name type="scientific">Lupinus albus</name>
    <name type="common">White lupine</name>
    <name type="synonym">Lupinus termis</name>
    <dbReference type="NCBI Taxonomy" id="3870"/>
    <lineage>
        <taxon>Eukaryota</taxon>
        <taxon>Viridiplantae</taxon>
        <taxon>Streptophyta</taxon>
        <taxon>Embryophyta</taxon>
        <taxon>Tracheophyta</taxon>
        <taxon>Spermatophyta</taxon>
        <taxon>Magnoliopsida</taxon>
        <taxon>eudicotyledons</taxon>
        <taxon>Gunneridae</taxon>
        <taxon>Pentapetalae</taxon>
        <taxon>rosids</taxon>
        <taxon>fabids</taxon>
        <taxon>Fabales</taxon>
        <taxon>Fabaceae</taxon>
        <taxon>Papilionoideae</taxon>
        <taxon>50 kb inversion clade</taxon>
        <taxon>genistoids sensu lato</taxon>
        <taxon>core genistoids</taxon>
        <taxon>Genisteae</taxon>
        <taxon>Lupinus</taxon>
    </lineage>
</organism>
<gene>
    <name evidence="1" type="ORF">Lalb_Chr09g0331871</name>
</gene>
<comment type="caution">
    <text evidence="1">The sequence shown here is derived from an EMBL/GenBank/DDBJ whole genome shotgun (WGS) entry which is preliminary data.</text>
</comment>
<protein>
    <submittedName>
        <fullName evidence="1">Uncharacterized protein</fullName>
    </submittedName>
</protein>
<dbReference type="Proteomes" id="UP000447434">
    <property type="component" value="Chromosome 9"/>
</dbReference>
<dbReference type="AlphaFoldDB" id="A0A6A4Q1A9"/>
<keyword evidence="2" id="KW-1185">Reference proteome</keyword>
<sequence>MVKSTICVSVVFDISLFKISSKWLHCNKSFREPIWKVDKGGRHSFLENAVGVGSKDFERNCCWVPHF</sequence>
<reference evidence="2" key="1">
    <citation type="journal article" date="2020" name="Nat. Commun.">
        <title>Genome sequence of the cluster root forming white lupin.</title>
        <authorList>
            <person name="Hufnagel B."/>
            <person name="Marques A."/>
            <person name="Soriano A."/>
            <person name="Marques L."/>
            <person name="Divol F."/>
            <person name="Doumas P."/>
            <person name="Sallet E."/>
            <person name="Mancinotti D."/>
            <person name="Carrere S."/>
            <person name="Marande W."/>
            <person name="Arribat S."/>
            <person name="Keller J."/>
            <person name="Huneau C."/>
            <person name="Blein T."/>
            <person name="Aime D."/>
            <person name="Laguerre M."/>
            <person name="Taylor J."/>
            <person name="Schubert V."/>
            <person name="Nelson M."/>
            <person name="Geu-Flores F."/>
            <person name="Crespi M."/>
            <person name="Gallardo-Guerrero K."/>
            <person name="Delaux P.-M."/>
            <person name="Salse J."/>
            <person name="Berges H."/>
            <person name="Guyot R."/>
            <person name="Gouzy J."/>
            <person name="Peret B."/>
        </authorList>
    </citation>
    <scope>NUCLEOTIDE SEQUENCE [LARGE SCALE GENOMIC DNA]</scope>
    <source>
        <strain evidence="2">cv. Amiga</strain>
    </source>
</reference>
<name>A0A6A4Q1A9_LUPAL</name>
<evidence type="ECO:0000313" key="1">
    <source>
        <dbReference type="EMBL" id="KAE9607611.1"/>
    </source>
</evidence>
<evidence type="ECO:0000313" key="2">
    <source>
        <dbReference type="Proteomes" id="UP000447434"/>
    </source>
</evidence>
<dbReference type="EMBL" id="WOCE01000009">
    <property type="protein sequence ID" value="KAE9607611.1"/>
    <property type="molecule type" value="Genomic_DNA"/>
</dbReference>
<proteinExistence type="predicted"/>
<accession>A0A6A4Q1A9</accession>